<evidence type="ECO:0000313" key="2">
    <source>
        <dbReference type="Proteomes" id="UP000238916"/>
    </source>
</evidence>
<accession>A0A2U3KHY7</accession>
<reference evidence="2" key="1">
    <citation type="submission" date="2018-02" db="EMBL/GenBank/DDBJ databases">
        <authorList>
            <person name="Hausmann B."/>
        </authorList>
    </citation>
    <scope>NUCLEOTIDE SEQUENCE [LARGE SCALE GENOMIC DNA]</scope>
    <source>
        <strain evidence="2">Peat soil MAG SbF1</strain>
    </source>
</reference>
<evidence type="ECO:0000313" key="1">
    <source>
        <dbReference type="EMBL" id="SPF39272.1"/>
    </source>
</evidence>
<organism evidence="1 2">
    <name type="scientific">Candidatus Desulfosporosinus infrequens</name>
    <dbReference type="NCBI Taxonomy" id="2043169"/>
    <lineage>
        <taxon>Bacteria</taxon>
        <taxon>Bacillati</taxon>
        <taxon>Bacillota</taxon>
        <taxon>Clostridia</taxon>
        <taxon>Eubacteriales</taxon>
        <taxon>Desulfitobacteriaceae</taxon>
        <taxon>Desulfosporosinus</taxon>
    </lineage>
</organism>
<gene>
    <name evidence="1" type="ORF">SBF1_2050003</name>
</gene>
<protein>
    <submittedName>
        <fullName evidence="1">Uncharacterized protein</fullName>
    </submittedName>
</protein>
<dbReference type="EMBL" id="OMOF01000119">
    <property type="protein sequence ID" value="SPF39272.1"/>
    <property type="molecule type" value="Genomic_DNA"/>
</dbReference>
<dbReference type="Proteomes" id="UP000238916">
    <property type="component" value="Unassembled WGS sequence"/>
</dbReference>
<proteinExistence type="predicted"/>
<sequence length="47" mass="5608">MERLRNHKRKNKYDIFEVIKKDQGSKMTTGGPSFFRESIFRKGIEGF</sequence>
<dbReference type="AlphaFoldDB" id="A0A2U3KHY7"/>
<name>A0A2U3KHY7_9FIRM</name>